<dbReference type="HOGENOM" id="CLU_1428555_0_0_1"/>
<reference evidence="3" key="1">
    <citation type="journal article" date="2013" name="Genome Announc.">
        <title>Draft genome sequence of the basidiomycetous yeast-like fungus Pseudozyma hubeiensis SY62, which produces an abundant amount of the biosurfactant mannosylerythritol lipids.</title>
        <authorList>
            <person name="Konishi M."/>
            <person name="Hatada Y."/>
            <person name="Horiuchi J."/>
        </authorList>
    </citation>
    <scope>NUCLEOTIDE SEQUENCE [LARGE SCALE GENOMIC DNA]</scope>
    <source>
        <strain evidence="3">SY62</strain>
    </source>
</reference>
<dbReference type="GeneID" id="24108551"/>
<accession>R9PC78</accession>
<dbReference type="Proteomes" id="UP000014071">
    <property type="component" value="Unassembled WGS sequence"/>
</dbReference>
<feature type="chain" id="PRO_5004478530" evidence="1">
    <location>
        <begin position="18"/>
        <end position="190"/>
    </location>
</feature>
<dbReference type="RefSeq" id="XP_012189272.1">
    <property type="nucleotide sequence ID" value="XM_012333882.1"/>
</dbReference>
<evidence type="ECO:0000313" key="3">
    <source>
        <dbReference type="Proteomes" id="UP000014071"/>
    </source>
</evidence>
<proteinExistence type="predicted"/>
<protein>
    <submittedName>
        <fullName evidence="2">Potential regulator of transcription factor</fullName>
    </submittedName>
</protein>
<organism evidence="2 3">
    <name type="scientific">Pseudozyma hubeiensis (strain SY62)</name>
    <name type="common">Yeast</name>
    <dbReference type="NCBI Taxonomy" id="1305764"/>
    <lineage>
        <taxon>Eukaryota</taxon>
        <taxon>Fungi</taxon>
        <taxon>Dikarya</taxon>
        <taxon>Basidiomycota</taxon>
        <taxon>Ustilaginomycotina</taxon>
        <taxon>Ustilaginomycetes</taxon>
        <taxon>Ustilaginales</taxon>
        <taxon>Ustilaginaceae</taxon>
        <taxon>Pseudozyma</taxon>
    </lineage>
</organism>
<evidence type="ECO:0000256" key="1">
    <source>
        <dbReference type="SAM" id="SignalP"/>
    </source>
</evidence>
<feature type="signal peptide" evidence="1">
    <location>
        <begin position="1"/>
        <end position="17"/>
    </location>
</feature>
<dbReference type="AlphaFoldDB" id="R9PC78"/>
<evidence type="ECO:0000313" key="2">
    <source>
        <dbReference type="EMBL" id="GAC95685.1"/>
    </source>
</evidence>
<gene>
    <name evidence="2" type="ORF">PHSY_003261</name>
</gene>
<name>R9PC78_PSEHS</name>
<keyword evidence="1" id="KW-0732">Signal</keyword>
<keyword evidence="3" id="KW-1185">Reference proteome</keyword>
<dbReference type="EMBL" id="DF238796">
    <property type="protein sequence ID" value="GAC95685.1"/>
    <property type="molecule type" value="Genomic_DNA"/>
</dbReference>
<sequence>MAVAWAHCTSLAMCVWGRLIDGVCESSPHTKSASVKISQDGTQLRRRAVEGLVHHTPSGIVHGYVDISQLTTEPHLVEHNDRSIWVSKTVSGRIQAYAPFDSTSPAKRNLDDPGEVNGVYLYYDTMDTQGADDTNLSDIANQFANQMVDQQLSSLCITIINSNYRQEMIGTLDLYGKDGSVDGNRCNTPQ</sequence>